<dbReference type="Proteomes" id="UP000694410">
    <property type="component" value="Unplaced"/>
</dbReference>
<dbReference type="PANTHER" id="PTHR10628:SF22">
    <property type="entry name" value="SIALIDASE-4"/>
    <property type="match status" value="1"/>
</dbReference>
<dbReference type="Gene3D" id="2.120.10.10">
    <property type="match status" value="2"/>
</dbReference>
<dbReference type="InterPro" id="IPR026856">
    <property type="entry name" value="Sialidase_fam"/>
</dbReference>
<keyword evidence="6" id="KW-0326">Glycosidase</keyword>
<dbReference type="Ensembl" id="ENSCCET00000034591.1">
    <property type="protein sequence ID" value="ENSCCEP00000022810.1"/>
    <property type="gene ID" value="ENSCCEG00000020556.1"/>
</dbReference>
<feature type="region of interest" description="Disordered" evidence="7">
    <location>
        <begin position="600"/>
        <end position="620"/>
    </location>
</feature>
<dbReference type="GO" id="GO:0009313">
    <property type="term" value="P:oligosaccharide catabolic process"/>
    <property type="evidence" value="ECO:0007669"/>
    <property type="project" value="TreeGrafter"/>
</dbReference>
<keyword evidence="6" id="KW-0378">Hydrolase</keyword>
<evidence type="ECO:0000256" key="3">
    <source>
        <dbReference type="ARBA" id="ARBA00012733"/>
    </source>
</evidence>
<keyword evidence="10" id="KW-1185">Reference proteome</keyword>
<name>A0A8C0VJP4_CYACU</name>
<dbReference type="AlphaFoldDB" id="A0A8C0VJP4"/>
<gene>
    <name evidence="9" type="primary">NEU4</name>
</gene>
<feature type="domain" description="Sialidase" evidence="8">
    <location>
        <begin position="191"/>
        <end position="385"/>
    </location>
</feature>
<dbReference type="GO" id="GO:0005737">
    <property type="term" value="C:cytoplasm"/>
    <property type="evidence" value="ECO:0007669"/>
    <property type="project" value="TreeGrafter"/>
</dbReference>
<evidence type="ECO:0000256" key="5">
    <source>
        <dbReference type="ARBA" id="ARBA00023277"/>
    </source>
</evidence>
<evidence type="ECO:0000256" key="1">
    <source>
        <dbReference type="ARBA" id="ARBA00000427"/>
    </source>
</evidence>
<keyword evidence="4" id="KW-0442">Lipid degradation</keyword>
<evidence type="ECO:0000256" key="7">
    <source>
        <dbReference type="SAM" id="MobiDB-lite"/>
    </source>
</evidence>
<keyword evidence="4" id="KW-0443">Lipid metabolism</keyword>
<protein>
    <recommendedName>
        <fullName evidence="3">exo-alpha-sialidase</fullName>
        <ecNumber evidence="3">3.2.1.18</ecNumber>
    </recommendedName>
</protein>
<feature type="region of interest" description="Disordered" evidence="7">
    <location>
        <begin position="447"/>
        <end position="477"/>
    </location>
</feature>
<evidence type="ECO:0000256" key="2">
    <source>
        <dbReference type="ARBA" id="ARBA00009348"/>
    </source>
</evidence>
<dbReference type="InterPro" id="IPR036278">
    <property type="entry name" value="Sialidase_sf"/>
</dbReference>
<dbReference type="EC" id="3.2.1.18" evidence="3"/>
<dbReference type="GO" id="GO:0004308">
    <property type="term" value="F:exo-alpha-sialidase activity"/>
    <property type="evidence" value="ECO:0007669"/>
    <property type="project" value="UniProtKB-EC"/>
</dbReference>
<evidence type="ECO:0000256" key="4">
    <source>
        <dbReference type="ARBA" id="ARBA00022963"/>
    </source>
</evidence>
<evidence type="ECO:0000313" key="10">
    <source>
        <dbReference type="Proteomes" id="UP000694410"/>
    </source>
</evidence>
<dbReference type="GO" id="GO:0016020">
    <property type="term" value="C:membrane"/>
    <property type="evidence" value="ECO:0007669"/>
    <property type="project" value="TreeGrafter"/>
</dbReference>
<reference evidence="9" key="2">
    <citation type="submission" date="2025-09" db="UniProtKB">
        <authorList>
            <consortium name="Ensembl"/>
        </authorList>
    </citation>
    <scope>IDENTIFICATION</scope>
</reference>
<dbReference type="PANTHER" id="PTHR10628">
    <property type="entry name" value="SIALIDASE"/>
    <property type="match status" value="1"/>
</dbReference>
<evidence type="ECO:0000313" key="9">
    <source>
        <dbReference type="Ensembl" id="ENSCCEP00000022810.1"/>
    </source>
</evidence>
<dbReference type="CDD" id="cd15482">
    <property type="entry name" value="Sialidase_non-viral"/>
    <property type="match status" value="1"/>
</dbReference>
<evidence type="ECO:0000256" key="6">
    <source>
        <dbReference type="ARBA" id="ARBA00023295"/>
    </source>
</evidence>
<comment type="similarity">
    <text evidence="2">Belongs to the glycosyl hydrolase 33 family.</text>
</comment>
<reference evidence="9" key="1">
    <citation type="submission" date="2025-08" db="UniProtKB">
        <authorList>
            <consortium name="Ensembl"/>
        </authorList>
    </citation>
    <scope>IDENTIFICATION</scope>
</reference>
<comment type="catalytic activity">
    <reaction evidence="1">
        <text>Hydrolysis of alpha-(2-&gt;3)-, alpha-(2-&gt;6)-, alpha-(2-&gt;8)- glycosidic linkages of terminal sialic acid residues in oligosaccharides, glycoproteins, glycolipids, colominic acid and synthetic substrates.</text>
        <dbReference type="EC" id="3.2.1.18"/>
    </reaction>
</comment>
<dbReference type="Pfam" id="PF13088">
    <property type="entry name" value="BNR_2"/>
    <property type="match status" value="1"/>
</dbReference>
<sequence length="620" mass="67698">MPSSQCPHLHQPTTSFCCSCHGLPALPGPDRALREGIQRCHVPCARPALPALRGQAAGVCRGAAQCRRCPRQPAGAAPWHHLRQLRGGGTHPARLGTHWGLSSWLRCGTAWLLEAWVKCITGPWVGFCWKGPQRPSRSMPCHGQGCLLLSQGCSKPCPTPLGTRQGWGSHSSGQKSGMVLTPLCPLLLLPGQWEDMRVLETATLQHHRSMNPCPLYDEFTGTLFLFFITVLGRTPEAYQIVTGQNVTRLCCVTSADQGLSWSTATDLTQQVIGATIKDWATFALGPGHGIQLRSGRLLVPAYSYHIDCKECFGQLCKTTPHSFAFYSDDHGRGWRFGEFIPNLQTGECQLVSVDEEDGSNVLYCNARSPLGFRVQALSTDDGAVFHGGQLVQRLVEPPHGCHGSVIGFPAPFVYIPSASRDTVRPLRGLAHRLLPGALRGFGHLPTRQAGGAEPPTGNHREPDEHCPTPGHHGDAHSVTSVQGDCAATPTPFFQAPTWILYSHPTSSMSRVNMGVHLSTFPRDAESWTEPWVIYEGPSAYSDLAYMELPYRDAPVAGGTAITFACLYENGMRSPYEQISFSMFTLHDVLQNIPLTAAAPRRGRAATRHAGRRRRRSCFIS</sequence>
<dbReference type="GO" id="GO:0006689">
    <property type="term" value="P:ganglioside catabolic process"/>
    <property type="evidence" value="ECO:0007669"/>
    <property type="project" value="TreeGrafter"/>
</dbReference>
<proteinExistence type="inferred from homology"/>
<keyword evidence="5" id="KW-0119">Carbohydrate metabolism</keyword>
<evidence type="ECO:0000259" key="8">
    <source>
        <dbReference type="Pfam" id="PF13088"/>
    </source>
</evidence>
<dbReference type="SUPFAM" id="SSF50939">
    <property type="entry name" value="Sialidases"/>
    <property type="match status" value="1"/>
</dbReference>
<accession>A0A8C0VJP4</accession>
<feature type="compositionally biased region" description="Basic and acidic residues" evidence="7">
    <location>
        <begin position="458"/>
        <end position="475"/>
    </location>
</feature>
<dbReference type="InterPro" id="IPR011040">
    <property type="entry name" value="Sialidase"/>
</dbReference>
<organism evidence="9 10">
    <name type="scientific">Cyanistes caeruleus</name>
    <name type="common">Eurasian blue tit</name>
    <name type="synonym">Parus caeruleus</name>
    <dbReference type="NCBI Taxonomy" id="156563"/>
    <lineage>
        <taxon>Eukaryota</taxon>
        <taxon>Metazoa</taxon>
        <taxon>Chordata</taxon>
        <taxon>Craniata</taxon>
        <taxon>Vertebrata</taxon>
        <taxon>Euteleostomi</taxon>
        <taxon>Archelosauria</taxon>
        <taxon>Archosauria</taxon>
        <taxon>Dinosauria</taxon>
        <taxon>Saurischia</taxon>
        <taxon>Theropoda</taxon>
        <taxon>Coelurosauria</taxon>
        <taxon>Aves</taxon>
        <taxon>Neognathae</taxon>
        <taxon>Neoaves</taxon>
        <taxon>Telluraves</taxon>
        <taxon>Australaves</taxon>
        <taxon>Passeriformes</taxon>
        <taxon>Paridae</taxon>
        <taxon>Cyanistes</taxon>
    </lineage>
</organism>